<dbReference type="PANTHER" id="PTHR21301:SF10">
    <property type="entry name" value="REVERSE TRANSCRIPTASE DOMAIN-CONTAINING PROTEIN"/>
    <property type="match status" value="1"/>
</dbReference>
<dbReference type="InterPro" id="IPR058912">
    <property type="entry name" value="HTH_animal"/>
</dbReference>
<feature type="domain" description="Reverse transcriptase" evidence="1">
    <location>
        <begin position="120"/>
        <end position="426"/>
    </location>
</feature>
<keyword evidence="3" id="KW-1185">Reference proteome</keyword>
<sequence>MPTDGHLGMGTCNERVFHDGLQVVVNLSSRVLTPAEMSLLSKGLSFCPTPKEVDIFALKKDMFDFVRRLRLKEHYYGDESIDGDFSDQPAFRKRSTWCPERNRDAILETYDEQEALENLRRYDDIIIKPADKGSAVVVMDRARYVGEAMRQLSDKDVYLPLSHDPTAAMVDIINERVRRLHSDGYISDSTLQFLLINCNARAGRFYLLPKIHKKNSPGQPVISGCNTPTEKLSAFVDHQLKHLVPQIPSYVKDTNDFLAKLKDMERFPDGAILVTIDLVGLYPNIPHDEGLEALRRTLRSNPVIPTDHIVDLAELVLQNNNFEFDGSHFLQKRGTAIGTRMAPAYANLFMHHLESQLLNLAPVKPYLWLRYIDDIFMIWTTGEQSLLEFLQWINQLRDIIKFTWDWSKRTINYLDVQIINNNGVIETDLYTKPTDKHQYLFHTSCHPKGVKQSIPYAQALRLRRICSTSAAFENRAAALQTHLVHRGYKEPFVRGQIHRARMLDRNELFVPKQGTTRKRVPFVVTYRLGLPNIGGILK</sequence>
<comment type="caution">
    <text evidence="2">The sequence shown here is derived from an EMBL/GenBank/DDBJ whole genome shotgun (WGS) entry which is preliminary data.</text>
</comment>
<evidence type="ECO:0000313" key="2">
    <source>
        <dbReference type="EMBL" id="KAK2547273.1"/>
    </source>
</evidence>
<protein>
    <recommendedName>
        <fullName evidence="1">Reverse transcriptase domain-containing protein</fullName>
    </recommendedName>
</protein>
<organism evidence="2 3">
    <name type="scientific">Acropora cervicornis</name>
    <name type="common">Staghorn coral</name>
    <dbReference type="NCBI Taxonomy" id="6130"/>
    <lineage>
        <taxon>Eukaryota</taxon>
        <taxon>Metazoa</taxon>
        <taxon>Cnidaria</taxon>
        <taxon>Anthozoa</taxon>
        <taxon>Hexacorallia</taxon>
        <taxon>Scleractinia</taxon>
        <taxon>Astrocoeniina</taxon>
        <taxon>Acroporidae</taxon>
        <taxon>Acropora</taxon>
    </lineage>
</organism>
<reference evidence="2" key="2">
    <citation type="journal article" date="2023" name="Science">
        <title>Genomic signatures of disease resistance in endangered staghorn corals.</title>
        <authorList>
            <person name="Vollmer S.V."/>
            <person name="Selwyn J.D."/>
            <person name="Despard B.A."/>
            <person name="Roesel C.L."/>
        </authorList>
    </citation>
    <scope>NUCLEOTIDE SEQUENCE</scope>
    <source>
        <strain evidence="2">K2</strain>
    </source>
</reference>
<dbReference type="Proteomes" id="UP001249851">
    <property type="component" value="Unassembled WGS sequence"/>
</dbReference>
<dbReference type="PROSITE" id="PS50878">
    <property type="entry name" value="RT_POL"/>
    <property type="match status" value="1"/>
</dbReference>
<dbReference type="InterPro" id="IPR000477">
    <property type="entry name" value="RT_dom"/>
</dbReference>
<evidence type="ECO:0000313" key="3">
    <source>
        <dbReference type="Proteomes" id="UP001249851"/>
    </source>
</evidence>
<name>A0AAD9PQT6_ACRCE</name>
<dbReference type="Pfam" id="PF26215">
    <property type="entry name" value="HTH_animal"/>
    <property type="match status" value="1"/>
</dbReference>
<gene>
    <name evidence="2" type="ORF">P5673_032861</name>
</gene>
<dbReference type="PANTHER" id="PTHR21301">
    <property type="entry name" value="REVERSE TRANSCRIPTASE"/>
    <property type="match status" value="1"/>
</dbReference>
<evidence type="ECO:0000259" key="1">
    <source>
        <dbReference type="PROSITE" id="PS50878"/>
    </source>
</evidence>
<dbReference type="EMBL" id="JARQWQ010000196">
    <property type="protein sequence ID" value="KAK2547273.1"/>
    <property type="molecule type" value="Genomic_DNA"/>
</dbReference>
<proteinExistence type="predicted"/>
<dbReference type="Pfam" id="PF00078">
    <property type="entry name" value="RVT_1"/>
    <property type="match status" value="1"/>
</dbReference>
<accession>A0AAD9PQT6</accession>
<reference evidence="2" key="1">
    <citation type="journal article" date="2023" name="G3 (Bethesda)">
        <title>Whole genome assembly and annotation of the endangered Caribbean coral Acropora cervicornis.</title>
        <authorList>
            <person name="Selwyn J.D."/>
            <person name="Vollmer S.V."/>
        </authorList>
    </citation>
    <scope>NUCLEOTIDE SEQUENCE</scope>
    <source>
        <strain evidence="2">K2</strain>
    </source>
</reference>
<dbReference type="AlphaFoldDB" id="A0AAD9PQT6"/>